<organism evidence="3 4">
    <name type="scientific">Cirrhinus mrigala</name>
    <name type="common">Mrigala</name>
    <dbReference type="NCBI Taxonomy" id="683832"/>
    <lineage>
        <taxon>Eukaryota</taxon>
        <taxon>Metazoa</taxon>
        <taxon>Chordata</taxon>
        <taxon>Craniata</taxon>
        <taxon>Vertebrata</taxon>
        <taxon>Euteleostomi</taxon>
        <taxon>Actinopterygii</taxon>
        <taxon>Neopterygii</taxon>
        <taxon>Teleostei</taxon>
        <taxon>Ostariophysi</taxon>
        <taxon>Cypriniformes</taxon>
        <taxon>Cyprinidae</taxon>
        <taxon>Labeoninae</taxon>
        <taxon>Labeonini</taxon>
        <taxon>Cirrhinus</taxon>
    </lineage>
</organism>
<evidence type="ECO:0000313" key="3">
    <source>
        <dbReference type="EMBL" id="KAL0187472.1"/>
    </source>
</evidence>
<keyword evidence="2" id="KW-0732">Signal</keyword>
<dbReference type="Proteomes" id="UP001529510">
    <property type="component" value="Unassembled WGS sequence"/>
</dbReference>
<dbReference type="AlphaFoldDB" id="A0ABD0QMR9"/>
<accession>A0ABD0QMR9</accession>
<evidence type="ECO:0000313" key="4">
    <source>
        <dbReference type="Proteomes" id="UP001529510"/>
    </source>
</evidence>
<evidence type="ECO:0000256" key="2">
    <source>
        <dbReference type="SAM" id="SignalP"/>
    </source>
</evidence>
<feature type="region of interest" description="Disordered" evidence="1">
    <location>
        <begin position="79"/>
        <end position="104"/>
    </location>
</feature>
<protein>
    <recommendedName>
        <fullName evidence="5">Secreted protein</fullName>
    </recommendedName>
</protein>
<proteinExistence type="predicted"/>
<feature type="non-terminal residue" evidence="3">
    <location>
        <position position="138"/>
    </location>
</feature>
<name>A0ABD0QMR9_CIRMR</name>
<dbReference type="EMBL" id="JAMKFB020000008">
    <property type="protein sequence ID" value="KAL0187472.1"/>
    <property type="molecule type" value="Genomic_DNA"/>
</dbReference>
<evidence type="ECO:0000256" key="1">
    <source>
        <dbReference type="SAM" id="MobiDB-lite"/>
    </source>
</evidence>
<feature type="chain" id="PRO_5044805389" description="Secreted protein" evidence="2">
    <location>
        <begin position="23"/>
        <end position="138"/>
    </location>
</feature>
<evidence type="ECO:0008006" key="5">
    <source>
        <dbReference type="Google" id="ProtNLM"/>
    </source>
</evidence>
<comment type="caution">
    <text evidence="3">The sequence shown here is derived from an EMBL/GenBank/DDBJ whole genome shotgun (WGS) entry which is preliminary data.</text>
</comment>
<reference evidence="3 4" key="1">
    <citation type="submission" date="2024-05" db="EMBL/GenBank/DDBJ databases">
        <title>Genome sequencing and assembly of Indian major carp, Cirrhinus mrigala (Hamilton, 1822).</title>
        <authorList>
            <person name="Mohindra V."/>
            <person name="Chowdhury L.M."/>
            <person name="Lal K."/>
            <person name="Jena J.K."/>
        </authorList>
    </citation>
    <scope>NUCLEOTIDE SEQUENCE [LARGE SCALE GENOMIC DNA]</scope>
    <source>
        <strain evidence="3">CM1030</strain>
        <tissue evidence="3">Blood</tissue>
    </source>
</reference>
<sequence length="138" mass="15801">MARFGVVLLFLCVSACVLTVFSQLHPRSRAAAAAQRARTQWTNNGRVYNLVSSRSQYVPRGQRETNRAAPAPVAVITDRQNTNASANSEDRMVSDDPYDPYKSVRNGAHNPYYNYYDSYYRPRSTQRHHGYGTRYFQN</sequence>
<keyword evidence="4" id="KW-1185">Reference proteome</keyword>
<feature type="signal peptide" evidence="2">
    <location>
        <begin position="1"/>
        <end position="22"/>
    </location>
</feature>
<gene>
    <name evidence="3" type="ORF">M9458_019142</name>
</gene>